<name>A0A922M8G0_SPOEX</name>
<reference evidence="2" key="1">
    <citation type="journal article" date="2021" name="G3 (Bethesda)">
        <title>Genome and transcriptome analysis of the beet armyworm Spodoptera exigua reveals targets for pest control. .</title>
        <authorList>
            <person name="Simon S."/>
            <person name="Breeschoten T."/>
            <person name="Jansen H.J."/>
            <person name="Dirks R.P."/>
            <person name="Schranz M.E."/>
            <person name="Ros V.I.D."/>
        </authorList>
    </citation>
    <scope>NUCLEOTIDE SEQUENCE</scope>
    <source>
        <strain evidence="2">TB_SE_WUR_2020</strain>
    </source>
</reference>
<evidence type="ECO:0000256" key="1">
    <source>
        <dbReference type="SAM" id="MobiDB-lite"/>
    </source>
</evidence>
<protein>
    <submittedName>
        <fullName evidence="2">Uncharacterized protein</fullName>
    </submittedName>
</protein>
<gene>
    <name evidence="2" type="ORF">HF086_002636</name>
</gene>
<dbReference type="AlphaFoldDB" id="A0A922M8G0"/>
<evidence type="ECO:0000313" key="3">
    <source>
        <dbReference type="Proteomes" id="UP000814243"/>
    </source>
</evidence>
<feature type="region of interest" description="Disordered" evidence="1">
    <location>
        <begin position="1"/>
        <end position="55"/>
    </location>
</feature>
<accession>A0A922M8G0</accession>
<organism evidence="2 3">
    <name type="scientific">Spodoptera exigua</name>
    <name type="common">Beet armyworm</name>
    <name type="synonym">Noctua fulgens</name>
    <dbReference type="NCBI Taxonomy" id="7107"/>
    <lineage>
        <taxon>Eukaryota</taxon>
        <taxon>Metazoa</taxon>
        <taxon>Ecdysozoa</taxon>
        <taxon>Arthropoda</taxon>
        <taxon>Hexapoda</taxon>
        <taxon>Insecta</taxon>
        <taxon>Pterygota</taxon>
        <taxon>Neoptera</taxon>
        <taxon>Endopterygota</taxon>
        <taxon>Lepidoptera</taxon>
        <taxon>Glossata</taxon>
        <taxon>Ditrysia</taxon>
        <taxon>Noctuoidea</taxon>
        <taxon>Noctuidae</taxon>
        <taxon>Amphipyrinae</taxon>
        <taxon>Spodoptera</taxon>
    </lineage>
</organism>
<proteinExistence type="predicted"/>
<comment type="caution">
    <text evidence="2">The sequence shown here is derived from an EMBL/GenBank/DDBJ whole genome shotgun (WGS) entry which is preliminary data.</text>
</comment>
<feature type="compositionally biased region" description="Basic and acidic residues" evidence="1">
    <location>
        <begin position="1"/>
        <end position="13"/>
    </location>
</feature>
<evidence type="ECO:0000313" key="2">
    <source>
        <dbReference type="EMBL" id="KAH9632129.1"/>
    </source>
</evidence>
<dbReference type="Proteomes" id="UP000814243">
    <property type="component" value="Unassembled WGS sequence"/>
</dbReference>
<dbReference type="EMBL" id="JACEFF010000728">
    <property type="protein sequence ID" value="KAH9632129.1"/>
    <property type="molecule type" value="Genomic_DNA"/>
</dbReference>
<sequence>MSELEKVDARISEMSDAESTQQHEHAVQVELPVAGSELEKIDASMSDSEAPQPQLEEATQKVFDLETADANEVMDEIIRVTQVNYEYMKQRMANPSPYGPNGGSMTEEILKKYEEKDAILDLYFDRLKTLLQEATPGFTELQIQQRQLAAAVKLNNNMIFF</sequence>